<reference evidence="6 7" key="1">
    <citation type="submission" date="2023-02" db="EMBL/GenBank/DDBJ databases">
        <title>Genome sequence of Shewanella metallivivens ER-Te-42B-Light, sp. nov., enriched from sulfide tube worms (Riftia pachyptila) isolated from Explorer Ridge in the Pacific Ocean.</title>
        <authorList>
            <person name="Maltman C."/>
            <person name="Kuzyk S.B."/>
            <person name="Kyndt J.A."/>
            <person name="Yurkov V."/>
        </authorList>
    </citation>
    <scope>NUCLEOTIDE SEQUENCE [LARGE SCALE GENOMIC DNA]</scope>
    <source>
        <strain evidence="6 7">ER-Te-42B-Light</strain>
    </source>
</reference>
<dbReference type="InterPro" id="IPR018490">
    <property type="entry name" value="cNMP-bd_dom_sf"/>
</dbReference>
<dbReference type="SMART" id="SM00419">
    <property type="entry name" value="HTH_CRP"/>
    <property type="match status" value="1"/>
</dbReference>
<dbReference type="Gene3D" id="1.10.10.10">
    <property type="entry name" value="Winged helix-like DNA-binding domain superfamily/Winged helix DNA-binding domain"/>
    <property type="match status" value="1"/>
</dbReference>
<dbReference type="Proteomes" id="UP001213691">
    <property type="component" value="Unassembled WGS sequence"/>
</dbReference>
<dbReference type="Gene3D" id="2.60.120.10">
    <property type="entry name" value="Jelly Rolls"/>
    <property type="match status" value="1"/>
</dbReference>
<dbReference type="RefSeq" id="WP_238102841.1">
    <property type="nucleotide sequence ID" value="NZ_JAQQPZ010000007.1"/>
</dbReference>
<dbReference type="InterPro" id="IPR036388">
    <property type="entry name" value="WH-like_DNA-bd_sf"/>
</dbReference>
<dbReference type="PROSITE" id="PS51063">
    <property type="entry name" value="HTH_CRP_2"/>
    <property type="match status" value="1"/>
</dbReference>
<keyword evidence="1" id="KW-0805">Transcription regulation</keyword>
<dbReference type="SUPFAM" id="SSF51206">
    <property type="entry name" value="cAMP-binding domain-like"/>
    <property type="match status" value="1"/>
</dbReference>
<keyword evidence="3" id="KW-0804">Transcription</keyword>
<keyword evidence="2" id="KW-0238">DNA-binding</keyword>
<protein>
    <submittedName>
        <fullName evidence="6">Crp/Fnr family transcriptional regulator</fullName>
    </submittedName>
</protein>
<dbReference type="CDD" id="cd00038">
    <property type="entry name" value="CAP_ED"/>
    <property type="match status" value="1"/>
</dbReference>
<dbReference type="InterPro" id="IPR000595">
    <property type="entry name" value="cNMP-bd_dom"/>
</dbReference>
<evidence type="ECO:0000259" key="4">
    <source>
        <dbReference type="PROSITE" id="PS50042"/>
    </source>
</evidence>
<dbReference type="InterPro" id="IPR012318">
    <property type="entry name" value="HTH_CRP"/>
</dbReference>
<evidence type="ECO:0000256" key="3">
    <source>
        <dbReference type="ARBA" id="ARBA00023163"/>
    </source>
</evidence>
<name>A0ABT5TM39_9GAMM</name>
<dbReference type="EMBL" id="JAQQPZ010000007">
    <property type="protein sequence ID" value="MDD8059599.1"/>
    <property type="molecule type" value="Genomic_DNA"/>
</dbReference>
<feature type="domain" description="Cyclic nucleotide-binding" evidence="4">
    <location>
        <begin position="12"/>
        <end position="80"/>
    </location>
</feature>
<evidence type="ECO:0000313" key="7">
    <source>
        <dbReference type="Proteomes" id="UP001213691"/>
    </source>
</evidence>
<dbReference type="Pfam" id="PF13545">
    <property type="entry name" value="HTH_Crp_2"/>
    <property type="match status" value="1"/>
</dbReference>
<dbReference type="Pfam" id="PF00027">
    <property type="entry name" value="cNMP_binding"/>
    <property type="match status" value="1"/>
</dbReference>
<comment type="caution">
    <text evidence="6">The sequence shown here is derived from an EMBL/GenBank/DDBJ whole genome shotgun (WGS) entry which is preliminary data.</text>
</comment>
<dbReference type="InterPro" id="IPR036390">
    <property type="entry name" value="WH_DNA-bd_sf"/>
</dbReference>
<dbReference type="InterPro" id="IPR014710">
    <property type="entry name" value="RmlC-like_jellyroll"/>
</dbReference>
<dbReference type="SUPFAM" id="SSF46785">
    <property type="entry name" value="Winged helix' DNA-binding domain"/>
    <property type="match status" value="1"/>
</dbReference>
<organism evidence="6 7">
    <name type="scientific">Shewanella metallivivens</name>
    <dbReference type="NCBI Taxonomy" id="2872342"/>
    <lineage>
        <taxon>Bacteria</taxon>
        <taxon>Pseudomonadati</taxon>
        <taxon>Pseudomonadota</taxon>
        <taxon>Gammaproteobacteria</taxon>
        <taxon>Alteromonadales</taxon>
        <taxon>Shewanellaceae</taxon>
        <taxon>Shewanella</taxon>
    </lineage>
</organism>
<dbReference type="PROSITE" id="PS50042">
    <property type="entry name" value="CNMP_BINDING_3"/>
    <property type="match status" value="1"/>
</dbReference>
<gene>
    <name evidence="6" type="ORF">PQR79_10845</name>
</gene>
<evidence type="ECO:0000256" key="2">
    <source>
        <dbReference type="ARBA" id="ARBA00023125"/>
    </source>
</evidence>
<proteinExistence type="predicted"/>
<feature type="domain" description="HTH crp-type" evidence="5">
    <location>
        <begin position="138"/>
        <end position="212"/>
    </location>
</feature>
<keyword evidence="7" id="KW-1185">Reference proteome</keyword>
<evidence type="ECO:0000313" key="6">
    <source>
        <dbReference type="EMBL" id="MDD8059599.1"/>
    </source>
</evidence>
<sequence length="226" mass="25853">MQSKMRMSRMNTIEKLREPQYEGFLDEFRCKSFSKGQLFSIPSMGNNEVFIVHSGRVRVYLSYEGREFTLCFLEPGDIFSTHTRAFLETCKDSTLMLVGAEIFRDKIAKFPELSIVMTGILGEALGSTLDLIEGLIFHDARYRLIEFVLSWGQTSGEQTAEGLRFECDLSMEDISLLIGTTRQTTSSLMNNLIRNGYLYRDGRKNFIISRLDDLKSLLDSSSNRTK</sequence>
<evidence type="ECO:0000256" key="1">
    <source>
        <dbReference type="ARBA" id="ARBA00023015"/>
    </source>
</evidence>
<accession>A0ABT5TM39</accession>
<evidence type="ECO:0000259" key="5">
    <source>
        <dbReference type="PROSITE" id="PS51063"/>
    </source>
</evidence>